<protein>
    <submittedName>
        <fullName evidence="2">Argonaute siRNA chaperone complex subunit Arb1-domain-containing protein</fullName>
    </submittedName>
</protein>
<dbReference type="InterPro" id="IPR018606">
    <property type="entry name" value="Arb1"/>
</dbReference>
<dbReference type="Pfam" id="PF09692">
    <property type="entry name" value="Arb1"/>
    <property type="match status" value="1"/>
</dbReference>
<organism evidence="2 3">
    <name type="scientific">Neurospora hispaniola</name>
    <dbReference type="NCBI Taxonomy" id="588809"/>
    <lineage>
        <taxon>Eukaryota</taxon>
        <taxon>Fungi</taxon>
        <taxon>Dikarya</taxon>
        <taxon>Ascomycota</taxon>
        <taxon>Pezizomycotina</taxon>
        <taxon>Sordariomycetes</taxon>
        <taxon>Sordariomycetidae</taxon>
        <taxon>Sordariales</taxon>
        <taxon>Sordariaceae</taxon>
        <taxon>Neurospora</taxon>
    </lineage>
</organism>
<feature type="compositionally biased region" description="Basic and acidic residues" evidence="1">
    <location>
        <begin position="33"/>
        <end position="42"/>
    </location>
</feature>
<dbReference type="AlphaFoldDB" id="A0AAJ0I2F7"/>
<dbReference type="GO" id="GO:0031047">
    <property type="term" value="P:regulatory ncRNA-mediated gene silencing"/>
    <property type="evidence" value="ECO:0007669"/>
    <property type="project" value="InterPro"/>
</dbReference>
<sequence>MSTHVQDFASSGDVPAEVTAARLSSDNDNAAAHGEEETKPSDGDSSPVDGKENMPLAETAVPKKKKRSKKSKGQKKRPTGFEEYFCDPPITPAEYEEERKSIYPPSRPFVDRIEECIQRYRARRRFDSAKENLFSRYLFLGGIDTTTRQFQGTASLTSRDLDGLDKDDIRDIAANDYVQRKPGMHASRYYNPNKPEHWDVDFTGVAAGFFSETLMRLTTPGAADYAAGVDLVSNFLKYVDLHDVCPEYAEDIKNAQKICQKAREEMPLLVQTLLLLPGNFSFAARRVTCEDDDDMAWARELMDEKAARQNIGIVMSILMSSKCGHENGIRFKELAGFPTVTKTITQQAYEVVSIVLPNDECHAKFKSINKYLGDANAIKPCGFFQVKPSVIRDGWENTMHNTVEDVTYNLVMEEEILALMKVGFKFKMDICLLNYGVGFIKNSVDGYPTFYEFLPQELMWGYKEPVVNPRPGPSIHNPTGSFEGGDGMGDFLNADLEDDAPEVDASPVNAFPVDGAPVGSALVDNAPVGSAFGDDEIEWAL</sequence>
<evidence type="ECO:0000256" key="1">
    <source>
        <dbReference type="SAM" id="MobiDB-lite"/>
    </source>
</evidence>
<comment type="caution">
    <text evidence="2">The sequence shown here is derived from an EMBL/GenBank/DDBJ whole genome shotgun (WGS) entry which is preliminary data.</text>
</comment>
<evidence type="ECO:0000313" key="2">
    <source>
        <dbReference type="EMBL" id="KAK3487894.1"/>
    </source>
</evidence>
<name>A0AAJ0I2F7_9PEZI</name>
<dbReference type="RefSeq" id="XP_062690021.1">
    <property type="nucleotide sequence ID" value="XM_062835309.1"/>
</dbReference>
<proteinExistence type="predicted"/>
<dbReference type="GO" id="GO:0033167">
    <property type="term" value="C:ARC complex"/>
    <property type="evidence" value="ECO:0007669"/>
    <property type="project" value="InterPro"/>
</dbReference>
<gene>
    <name evidence="2" type="ORF">B0T23DRAFT_322631</name>
</gene>
<evidence type="ECO:0000313" key="3">
    <source>
        <dbReference type="Proteomes" id="UP001285908"/>
    </source>
</evidence>
<dbReference type="Proteomes" id="UP001285908">
    <property type="component" value="Unassembled WGS sequence"/>
</dbReference>
<feature type="region of interest" description="Disordered" evidence="1">
    <location>
        <begin position="1"/>
        <end position="87"/>
    </location>
</feature>
<dbReference type="EMBL" id="JAULSX010000007">
    <property type="protein sequence ID" value="KAK3487894.1"/>
    <property type="molecule type" value="Genomic_DNA"/>
</dbReference>
<keyword evidence="3" id="KW-1185">Reference proteome</keyword>
<feature type="compositionally biased region" description="Basic residues" evidence="1">
    <location>
        <begin position="62"/>
        <end position="78"/>
    </location>
</feature>
<dbReference type="GeneID" id="87872931"/>
<accession>A0AAJ0I2F7</accession>
<reference evidence="2 3" key="1">
    <citation type="journal article" date="2023" name="Mol. Phylogenet. Evol.">
        <title>Genome-scale phylogeny and comparative genomics of the fungal order Sordariales.</title>
        <authorList>
            <person name="Hensen N."/>
            <person name="Bonometti L."/>
            <person name="Westerberg I."/>
            <person name="Brannstrom I.O."/>
            <person name="Guillou S."/>
            <person name="Cros-Aarteil S."/>
            <person name="Calhoun S."/>
            <person name="Haridas S."/>
            <person name="Kuo A."/>
            <person name="Mondo S."/>
            <person name="Pangilinan J."/>
            <person name="Riley R."/>
            <person name="LaButti K."/>
            <person name="Andreopoulos B."/>
            <person name="Lipzen A."/>
            <person name="Chen C."/>
            <person name="Yan M."/>
            <person name="Daum C."/>
            <person name="Ng V."/>
            <person name="Clum A."/>
            <person name="Steindorff A."/>
            <person name="Ohm R.A."/>
            <person name="Martin F."/>
            <person name="Silar P."/>
            <person name="Natvig D.O."/>
            <person name="Lalanne C."/>
            <person name="Gautier V."/>
            <person name="Ament-Velasquez S.L."/>
            <person name="Kruys A."/>
            <person name="Hutchinson M.I."/>
            <person name="Powell A.J."/>
            <person name="Barry K."/>
            <person name="Miller A.N."/>
            <person name="Grigoriev I.V."/>
            <person name="Debuchy R."/>
            <person name="Gladieux P."/>
            <person name="Hiltunen Thoren M."/>
            <person name="Johannesson H."/>
        </authorList>
    </citation>
    <scope>NUCLEOTIDE SEQUENCE [LARGE SCALE GENOMIC DNA]</scope>
    <source>
        <strain evidence="2 3">FGSC 10403</strain>
    </source>
</reference>